<evidence type="ECO:0000313" key="7">
    <source>
        <dbReference type="EMBL" id="RHL70140.1"/>
    </source>
</evidence>
<feature type="transmembrane region" description="Helical" evidence="6">
    <location>
        <begin position="12"/>
        <end position="35"/>
    </location>
</feature>
<protein>
    <submittedName>
        <fullName evidence="7">ABC transporter permease</fullName>
    </submittedName>
</protein>
<evidence type="ECO:0000313" key="8">
    <source>
        <dbReference type="Proteomes" id="UP000285201"/>
    </source>
</evidence>
<dbReference type="GO" id="GO:0005886">
    <property type="term" value="C:plasma membrane"/>
    <property type="evidence" value="ECO:0007669"/>
    <property type="project" value="UniProtKB-SubCell"/>
</dbReference>
<keyword evidence="2" id="KW-1003">Cell membrane</keyword>
<name>A0A415MDB4_9FIRM</name>
<evidence type="ECO:0000256" key="2">
    <source>
        <dbReference type="ARBA" id="ARBA00022475"/>
    </source>
</evidence>
<accession>A0A415MDB4</accession>
<feature type="transmembrane region" description="Helical" evidence="6">
    <location>
        <begin position="81"/>
        <end position="97"/>
    </location>
</feature>
<feature type="transmembrane region" description="Helical" evidence="6">
    <location>
        <begin position="50"/>
        <end position="69"/>
    </location>
</feature>
<evidence type="ECO:0000256" key="1">
    <source>
        <dbReference type="ARBA" id="ARBA00004651"/>
    </source>
</evidence>
<proteinExistence type="predicted"/>
<dbReference type="PANTHER" id="PTHR32196:SF69">
    <property type="entry name" value="BRANCHED-CHAIN AMINO ACID TRANSPORT SYSTEM, PERMEASE PROTEIN"/>
    <property type="match status" value="1"/>
</dbReference>
<feature type="transmembrane region" description="Helical" evidence="6">
    <location>
        <begin position="129"/>
        <end position="146"/>
    </location>
</feature>
<comment type="subcellular location">
    <subcellularLocation>
        <location evidence="1">Cell membrane</location>
        <topology evidence="1">Multi-pass membrane protein</topology>
    </subcellularLocation>
</comment>
<organism evidence="7 8">
    <name type="scientific">Lachnospira eligens</name>
    <dbReference type="NCBI Taxonomy" id="39485"/>
    <lineage>
        <taxon>Bacteria</taxon>
        <taxon>Bacillati</taxon>
        <taxon>Bacillota</taxon>
        <taxon>Clostridia</taxon>
        <taxon>Lachnospirales</taxon>
        <taxon>Lachnospiraceae</taxon>
        <taxon>Lachnospira</taxon>
    </lineage>
</organism>
<gene>
    <name evidence="7" type="ORF">DW007_03950</name>
</gene>
<dbReference type="InterPro" id="IPR001851">
    <property type="entry name" value="ABC_transp_permease"/>
</dbReference>
<feature type="transmembrane region" description="Helical" evidence="6">
    <location>
        <begin position="273"/>
        <end position="295"/>
    </location>
</feature>
<reference evidence="7 8" key="1">
    <citation type="submission" date="2018-08" db="EMBL/GenBank/DDBJ databases">
        <title>A genome reference for cultivated species of the human gut microbiota.</title>
        <authorList>
            <person name="Zou Y."/>
            <person name="Xue W."/>
            <person name="Luo G."/>
        </authorList>
    </citation>
    <scope>NUCLEOTIDE SEQUENCE [LARGE SCALE GENOMIC DNA]</scope>
    <source>
        <strain evidence="7 8">AF36-7BH</strain>
    </source>
</reference>
<evidence type="ECO:0000256" key="5">
    <source>
        <dbReference type="ARBA" id="ARBA00023136"/>
    </source>
</evidence>
<keyword evidence="4 6" id="KW-1133">Transmembrane helix</keyword>
<dbReference type="RefSeq" id="WP_118264659.1">
    <property type="nucleotide sequence ID" value="NZ_DAWEPM010000023.1"/>
</dbReference>
<dbReference type="GO" id="GO:0022857">
    <property type="term" value="F:transmembrane transporter activity"/>
    <property type="evidence" value="ECO:0007669"/>
    <property type="project" value="InterPro"/>
</dbReference>
<dbReference type="EMBL" id="QROY01000003">
    <property type="protein sequence ID" value="RHL70140.1"/>
    <property type="molecule type" value="Genomic_DNA"/>
</dbReference>
<comment type="caution">
    <text evidence="7">The sequence shown here is derived from an EMBL/GenBank/DDBJ whole genome shotgun (WGS) entry which is preliminary data.</text>
</comment>
<evidence type="ECO:0000256" key="4">
    <source>
        <dbReference type="ARBA" id="ARBA00022989"/>
    </source>
</evidence>
<keyword evidence="5 6" id="KW-0472">Membrane</keyword>
<sequence>MKSKKNLLKFFKGIGIAIALPVAVLIIMEILIGLFADGHVISSMLDFKNMVRGAGISAAIAFGLSMNLTSGRMDLSLGSQRVVATIVGGIVASKLGLGGAWVLLFAIIFGLIFGGIVGFLYVTLRIPPMVLGIGVACIYECIGFGLTDGVGLRLVGTKGVEILSNVNFTLAVVAVIVVVMMVTMTYTVFSYKFRAVRGAQQIAKNAGINVFVNVAICYTVAGILVAISGVLDAAFAGSMTASMGLTSNGVVMQHMFPMMIGGTFLSRYVNQSIGIISAAVAVKILGMGLTCFNLSDATSGVVNMAIFIAFLVYQANAYKIKQAKTDKLRIAEAKAYKAANGLA</sequence>
<dbReference type="Proteomes" id="UP000285201">
    <property type="component" value="Unassembled WGS sequence"/>
</dbReference>
<dbReference type="AlphaFoldDB" id="A0A415MDB4"/>
<dbReference type="Pfam" id="PF02653">
    <property type="entry name" value="BPD_transp_2"/>
    <property type="match status" value="1"/>
</dbReference>
<feature type="transmembrane region" description="Helical" evidence="6">
    <location>
        <begin position="301"/>
        <end position="318"/>
    </location>
</feature>
<feature type="transmembrane region" description="Helical" evidence="6">
    <location>
        <begin position="103"/>
        <end position="122"/>
    </location>
</feature>
<keyword evidence="3 6" id="KW-0812">Transmembrane</keyword>
<evidence type="ECO:0000256" key="6">
    <source>
        <dbReference type="SAM" id="Phobius"/>
    </source>
</evidence>
<dbReference type="PANTHER" id="PTHR32196">
    <property type="entry name" value="ABC TRANSPORTER PERMEASE PROTEIN YPHD-RELATED-RELATED"/>
    <property type="match status" value="1"/>
</dbReference>
<feature type="transmembrane region" description="Helical" evidence="6">
    <location>
        <begin position="166"/>
        <end position="189"/>
    </location>
</feature>
<evidence type="ECO:0000256" key="3">
    <source>
        <dbReference type="ARBA" id="ARBA00022692"/>
    </source>
</evidence>
<feature type="transmembrane region" description="Helical" evidence="6">
    <location>
        <begin position="210"/>
        <end position="227"/>
    </location>
</feature>